<sequence length="373" mass="40020">MTMLELKDITRIYRGQPAARDVTLTAPAGGRTVIVGPSGSGKTTLLRLIAGFEAPDRGEITLGGRVLASPSVFVPPHLRRVAYVPQEGALFPHMSVAANIGFAIPRQAADRHARIAELLEKVGLSAVMGERRPHQLSGGQQQRVALARALAQEPELMLLDEPFSALDTSLRDAMRDMVESLLAERGITAVLVTHDQAEAMAFADHLIVMRNGKVADAGSPQRLYERPADMETAAFLGDAIVLPADIVDKVAMTALGPVVVDHAGPALGTVLIRPDQISLSPAPAAGSDENRRPLVRHRTYCGGHWRVEIEFIDRGAPEIASIFCAGPRTFSIRVDNALDIKPGEHVDVKLAGPAHVLRRQALDTQLVPSPGRP</sequence>
<evidence type="ECO:0000313" key="11">
    <source>
        <dbReference type="EMBL" id="QYO79024.1"/>
    </source>
</evidence>
<dbReference type="EMBL" id="CP080590">
    <property type="protein sequence ID" value="QYO79024.1"/>
    <property type="molecule type" value="Genomic_DNA"/>
</dbReference>
<dbReference type="PROSITE" id="PS50893">
    <property type="entry name" value="ABC_TRANSPORTER_2"/>
    <property type="match status" value="1"/>
</dbReference>
<keyword evidence="8" id="KW-0406">Ion transport</keyword>
<evidence type="ECO:0000256" key="7">
    <source>
        <dbReference type="ARBA" id="ARBA00023004"/>
    </source>
</evidence>
<organism evidence="11 12">
    <name type="scientific">Devosia salina</name>
    <dbReference type="NCBI Taxonomy" id="2860336"/>
    <lineage>
        <taxon>Bacteria</taxon>
        <taxon>Pseudomonadati</taxon>
        <taxon>Pseudomonadota</taxon>
        <taxon>Alphaproteobacteria</taxon>
        <taxon>Hyphomicrobiales</taxon>
        <taxon>Devosiaceae</taxon>
        <taxon>Devosia</taxon>
    </lineage>
</organism>
<keyword evidence="2" id="KW-0813">Transport</keyword>
<dbReference type="InterPro" id="IPR017871">
    <property type="entry name" value="ABC_transporter-like_CS"/>
</dbReference>
<evidence type="ECO:0000259" key="10">
    <source>
        <dbReference type="PROSITE" id="PS50893"/>
    </source>
</evidence>
<evidence type="ECO:0000313" key="12">
    <source>
        <dbReference type="Proteomes" id="UP000825799"/>
    </source>
</evidence>
<evidence type="ECO:0000256" key="6">
    <source>
        <dbReference type="ARBA" id="ARBA00022840"/>
    </source>
</evidence>
<dbReference type="InterPro" id="IPR003593">
    <property type="entry name" value="AAA+_ATPase"/>
</dbReference>
<dbReference type="CDD" id="cd03259">
    <property type="entry name" value="ABC_Carb_Solutes_like"/>
    <property type="match status" value="1"/>
</dbReference>
<dbReference type="GO" id="GO:0005524">
    <property type="term" value="F:ATP binding"/>
    <property type="evidence" value="ECO:0007669"/>
    <property type="project" value="UniProtKB-KW"/>
</dbReference>
<dbReference type="PROSITE" id="PS00211">
    <property type="entry name" value="ABC_TRANSPORTER_1"/>
    <property type="match status" value="1"/>
</dbReference>
<evidence type="ECO:0000256" key="9">
    <source>
        <dbReference type="ARBA" id="ARBA00023136"/>
    </source>
</evidence>
<dbReference type="RefSeq" id="WP_220307473.1">
    <property type="nucleotide sequence ID" value="NZ_CP080590.1"/>
</dbReference>
<dbReference type="InterPro" id="IPR003439">
    <property type="entry name" value="ABC_transporter-like_ATP-bd"/>
</dbReference>
<evidence type="ECO:0000256" key="8">
    <source>
        <dbReference type="ARBA" id="ARBA00023065"/>
    </source>
</evidence>
<keyword evidence="3" id="KW-1003">Cell membrane</keyword>
<keyword evidence="6 11" id="KW-0067">ATP-binding</keyword>
<dbReference type="PANTHER" id="PTHR42781:SF4">
    <property type="entry name" value="SPERMIDINE_PUTRESCINE IMPORT ATP-BINDING PROTEIN POTA"/>
    <property type="match status" value="1"/>
</dbReference>
<evidence type="ECO:0000256" key="3">
    <source>
        <dbReference type="ARBA" id="ARBA00022475"/>
    </source>
</evidence>
<evidence type="ECO:0000256" key="1">
    <source>
        <dbReference type="ARBA" id="ARBA00005417"/>
    </source>
</evidence>
<evidence type="ECO:0000256" key="2">
    <source>
        <dbReference type="ARBA" id="ARBA00022448"/>
    </source>
</evidence>
<evidence type="ECO:0000256" key="4">
    <source>
        <dbReference type="ARBA" id="ARBA00022496"/>
    </source>
</evidence>
<dbReference type="InterPro" id="IPR015853">
    <property type="entry name" value="ABC_transpr_FbpC"/>
</dbReference>
<dbReference type="Proteomes" id="UP000825799">
    <property type="component" value="Chromosome"/>
</dbReference>
<evidence type="ECO:0000256" key="5">
    <source>
        <dbReference type="ARBA" id="ARBA00022741"/>
    </source>
</evidence>
<dbReference type="PANTHER" id="PTHR42781">
    <property type="entry name" value="SPERMIDINE/PUTRESCINE IMPORT ATP-BINDING PROTEIN POTA"/>
    <property type="match status" value="1"/>
</dbReference>
<dbReference type="InterPro" id="IPR027417">
    <property type="entry name" value="P-loop_NTPase"/>
</dbReference>
<gene>
    <name evidence="11" type="ORF">K1X15_07870</name>
</gene>
<dbReference type="Gene3D" id="3.40.50.300">
    <property type="entry name" value="P-loop containing nucleotide triphosphate hydrolases"/>
    <property type="match status" value="1"/>
</dbReference>
<proteinExistence type="inferred from homology"/>
<keyword evidence="7" id="KW-0408">Iron</keyword>
<reference evidence="11 12" key="1">
    <citation type="submission" date="2021-08" db="EMBL/GenBank/DDBJ databases">
        <title>Devosia salina sp. nov., isolated from the South China Sea sediment.</title>
        <authorList>
            <person name="Zhou Z."/>
        </authorList>
    </citation>
    <scope>NUCLEOTIDE SEQUENCE [LARGE SCALE GENOMIC DNA]</scope>
    <source>
        <strain evidence="11 12">SCS-3</strain>
    </source>
</reference>
<keyword evidence="4" id="KW-0410">Iron transport</keyword>
<comment type="similarity">
    <text evidence="1">Belongs to the ABC transporter superfamily.</text>
</comment>
<dbReference type="Pfam" id="PF00005">
    <property type="entry name" value="ABC_tran"/>
    <property type="match status" value="1"/>
</dbReference>
<protein>
    <submittedName>
        <fullName evidence="11">ABC transporter ATP-binding protein</fullName>
    </submittedName>
</protein>
<keyword evidence="12" id="KW-1185">Reference proteome</keyword>
<keyword evidence="9" id="KW-0472">Membrane</keyword>
<dbReference type="SMART" id="SM00382">
    <property type="entry name" value="AAA"/>
    <property type="match status" value="1"/>
</dbReference>
<feature type="domain" description="ABC transporter" evidence="10">
    <location>
        <begin position="4"/>
        <end position="236"/>
    </location>
</feature>
<name>A0ABX8WLW8_9HYPH</name>
<keyword evidence="5" id="KW-0547">Nucleotide-binding</keyword>
<dbReference type="InterPro" id="IPR050093">
    <property type="entry name" value="ABC_SmlMolc_Importer"/>
</dbReference>
<dbReference type="SUPFAM" id="SSF52540">
    <property type="entry name" value="P-loop containing nucleoside triphosphate hydrolases"/>
    <property type="match status" value="1"/>
</dbReference>
<accession>A0ABX8WLW8</accession>
<dbReference type="Gene3D" id="2.40.50.450">
    <property type="match status" value="1"/>
</dbReference>